<dbReference type="GO" id="GO:0000725">
    <property type="term" value="P:recombinational repair"/>
    <property type="evidence" value="ECO:0007669"/>
    <property type="project" value="TreeGrafter"/>
</dbReference>
<gene>
    <name evidence="7" type="ORF">GXN74_04465</name>
</gene>
<keyword evidence="4 5" id="KW-0067">ATP-binding</keyword>
<evidence type="ECO:0000256" key="4">
    <source>
        <dbReference type="ARBA" id="ARBA00022840"/>
    </source>
</evidence>
<keyword evidence="1 5" id="KW-0547">Nucleotide-binding</keyword>
<accession>A0A7X5HUU6</accession>
<dbReference type="Proteomes" id="UP000461585">
    <property type="component" value="Unassembled WGS sequence"/>
</dbReference>
<dbReference type="PROSITE" id="PS51198">
    <property type="entry name" value="UVRD_HELICASE_ATP_BIND"/>
    <property type="match status" value="1"/>
</dbReference>
<feature type="domain" description="UvrD-like helicase ATP-binding" evidence="6">
    <location>
        <begin position="197"/>
        <end position="601"/>
    </location>
</feature>
<dbReference type="GO" id="GO:0016787">
    <property type="term" value="F:hydrolase activity"/>
    <property type="evidence" value="ECO:0007669"/>
    <property type="project" value="UniProtKB-UniRule"/>
</dbReference>
<dbReference type="InterPro" id="IPR000212">
    <property type="entry name" value="DNA_helicase_UvrD/REP"/>
</dbReference>
<dbReference type="PANTHER" id="PTHR11070">
    <property type="entry name" value="UVRD / RECB / PCRA DNA HELICASE FAMILY MEMBER"/>
    <property type="match status" value="1"/>
</dbReference>
<reference evidence="7 8" key="1">
    <citation type="submission" date="2020-01" db="EMBL/GenBank/DDBJ databases">
        <title>Anaeroalcalibacter tamaniensis gen. nov., sp. nov., moderately halophilic strictly anaerobic fermenter bacterium from mud volcano of Taman peninsula.</title>
        <authorList>
            <person name="Frolova A."/>
            <person name="Merkel A.Y."/>
            <person name="Slobodkin A.I."/>
        </authorList>
    </citation>
    <scope>NUCLEOTIDE SEQUENCE [LARGE SCALE GENOMIC DNA]</scope>
    <source>
        <strain evidence="7 8">F-3ap</strain>
    </source>
</reference>
<dbReference type="InterPro" id="IPR014016">
    <property type="entry name" value="UvrD-like_ATP-bd"/>
</dbReference>
<dbReference type="InterPro" id="IPR027785">
    <property type="entry name" value="UvrD-like_helicase_C"/>
</dbReference>
<dbReference type="InterPro" id="IPR048228">
    <property type="entry name" value="HelD_bacillota"/>
</dbReference>
<dbReference type="NCBIfam" id="NF041464">
    <property type="entry name" value="HelD_BACSU"/>
    <property type="match status" value="1"/>
</dbReference>
<proteinExistence type="predicted"/>
<dbReference type="Pfam" id="PF13538">
    <property type="entry name" value="UvrD_C_2"/>
    <property type="match status" value="1"/>
</dbReference>
<evidence type="ECO:0000313" key="7">
    <source>
        <dbReference type="EMBL" id="NDL67000.1"/>
    </source>
</evidence>
<sequence>MALQEHPAYKEEMERLKETLLYVEEAVKAAEHRRGSHKEEIRQAFVDLDHLDSSLSYVTILLHAKLLDELEKNFDGLLRARKKPYFARIDFRELEKGKVEKFYIGKMSLLRPDWEIPMILDWRSPLASVYYDGRLGEVSYETEKETLHGELLLKRQYTIEDAALKDIMDIDITTTDTFLQASLGENRDNRLQEIVSTIQAEQNAIIRAPIDRPLVVQGVAGSGKTTIALHRIAYLIYTYEESFHPEQFMIIAPNRLFLNYISEVLPELGVDKVVQTTYVDCILDLVGLKWKVEDPDAKLLALLEPAAAPEGKKAKELIRKVSAFKGSLAFREVLERYVQDLAPAFVPEAEFTLGGQVLLDTGALRALMLEEYAYLPLYKRVEQVKKYLAFLVKGEKKRILEEVEEDFNNRIDRIRDTEPEGEVRRDKLVALMDERDRTLETVKKEATTAVKKFMGLFPKQDLASYYRELMGDPDVLGFYAGNLLDSDALVHCCRHAGELLDGKRLEVEDLAALAYLRKRIYGFSKDPDIRYVVVDEAQDFSHFQFQILKEVFNTKLFTILGDLSQGIHGHRGIREWSYVLEEIFGKEESQYLTLEQSYRTTIEIMEMANGVIRGADVDGLVLARPVVRHGKAPEDLAFSSPKEVLAAMKDRLLEYREEGFRSIAVIGKTPAECRKIHQALGKEPGWEAILLDSKEDHQGKGIVVLPAYLSKGLEFDAVLIVTLEESYTKEDLDVKLLYVAMTRALHRMDVLRCQAL</sequence>
<dbReference type="GO" id="GO:0005524">
    <property type="term" value="F:ATP binding"/>
    <property type="evidence" value="ECO:0007669"/>
    <property type="project" value="UniProtKB-UniRule"/>
</dbReference>
<dbReference type="GO" id="GO:0043138">
    <property type="term" value="F:3'-5' DNA helicase activity"/>
    <property type="evidence" value="ECO:0007669"/>
    <property type="project" value="TreeGrafter"/>
</dbReference>
<dbReference type="EMBL" id="JAAEEH010000008">
    <property type="protein sequence ID" value="NDL67000.1"/>
    <property type="molecule type" value="Genomic_DNA"/>
</dbReference>
<evidence type="ECO:0000313" key="8">
    <source>
        <dbReference type="Proteomes" id="UP000461585"/>
    </source>
</evidence>
<name>A0A7X5HUU6_9FIRM</name>
<keyword evidence="3 5" id="KW-0347">Helicase</keyword>
<dbReference type="PANTHER" id="PTHR11070:SF17">
    <property type="entry name" value="DNA HELICASE IV"/>
    <property type="match status" value="1"/>
</dbReference>
<dbReference type="InterPro" id="IPR027417">
    <property type="entry name" value="P-loop_NTPase"/>
</dbReference>
<dbReference type="Gene3D" id="3.40.50.300">
    <property type="entry name" value="P-loop containing nucleotide triphosphate hydrolases"/>
    <property type="match status" value="2"/>
</dbReference>
<dbReference type="GO" id="GO:0005829">
    <property type="term" value="C:cytosol"/>
    <property type="evidence" value="ECO:0007669"/>
    <property type="project" value="TreeGrafter"/>
</dbReference>
<evidence type="ECO:0000259" key="6">
    <source>
        <dbReference type="PROSITE" id="PS51198"/>
    </source>
</evidence>
<keyword evidence="8" id="KW-1185">Reference proteome</keyword>
<evidence type="ECO:0000256" key="3">
    <source>
        <dbReference type="ARBA" id="ARBA00022806"/>
    </source>
</evidence>
<keyword evidence="2 5" id="KW-0378">Hydrolase</keyword>
<dbReference type="GO" id="GO:0003677">
    <property type="term" value="F:DNA binding"/>
    <property type="evidence" value="ECO:0007669"/>
    <property type="project" value="InterPro"/>
</dbReference>
<dbReference type="AlphaFoldDB" id="A0A7X5HUU6"/>
<evidence type="ECO:0000256" key="1">
    <source>
        <dbReference type="ARBA" id="ARBA00022741"/>
    </source>
</evidence>
<dbReference type="RefSeq" id="WP_162369725.1">
    <property type="nucleotide sequence ID" value="NZ_JAAEEH010000008.1"/>
</dbReference>
<feature type="binding site" evidence="5">
    <location>
        <begin position="218"/>
        <end position="225"/>
    </location>
    <ligand>
        <name>ATP</name>
        <dbReference type="ChEBI" id="CHEBI:30616"/>
    </ligand>
</feature>
<organism evidence="7 8">
    <name type="scientific">Anaerotalea alkaliphila</name>
    <dbReference type="NCBI Taxonomy" id="2662126"/>
    <lineage>
        <taxon>Bacteria</taxon>
        <taxon>Bacillati</taxon>
        <taxon>Bacillota</taxon>
        <taxon>Clostridia</taxon>
        <taxon>Eubacteriales</taxon>
        <taxon>Anaerotalea</taxon>
    </lineage>
</organism>
<evidence type="ECO:0000256" key="5">
    <source>
        <dbReference type="PROSITE-ProRule" id="PRU00560"/>
    </source>
</evidence>
<dbReference type="Pfam" id="PF13245">
    <property type="entry name" value="AAA_19"/>
    <property type="match status" value="1"/>
</dbReference>
<dbReference type="SUPFAM" id="SSF52540">
    <property type="entry name" value="P-loop containing nucleoside triphosphate hydrolases"/>
    <property type="match status" value="1"/>
</dbReference>
<protein>
    <submittedName>
        <fullName evidence="7">UvrD-helicase domain-containing protein</fullName>
    </submittedName>
</protein>
<comment type="caution">
    <text evidence="7">The sequence shown here is derived from an EMBL/GenBank/DDBJ whole genome shotgun (WGS) entry which is preliminary data.</text>
</comment>
<evidence type="ECO:0000256" key="2">
    <source>
        <dbReference type="ARBA" id="ARBA00022801"/>
    </source>
</evidence>